<dbReference type="Gene3D" id="1.50.10.130">
    <property type="entry name" value="Terpene synthase, N-terminal domain"/>
    <property type="match status" value="1"/>
</dbReference>
<evidence type="ECO:0000259" key="3">
    <source>
        <dbReference type="Pfam" id="PF01397"/>
    </source>
</evidence>
<keyword evidence="6" id="KW-1185">Reference proteome</keyword>
<dbReference type="CDD" id="cd00684">
    <property type="entry name" value="Terpene_cyclase_plant_C1"/>
    <property type="match status" value="1"/>
</dbReference>
<dbReference type="PANTHER" id="PTHR31225:SF94">
    <property type="entry name" value="ALPHA-FARNESENE SYNTHASE"/>
    <property type="match status" value="1"/>
</dbReference>
<evidence type="ECO:0000313" key="5">
    <source>
        <dbReference type="EMBL" id="KAJ0966084.1"/>
    </source>
</evidence>
<dbReference type="InterPro" id="IPR008949">
    <property type="entry name" value="Isoprenoid_synthase_dom_sf"/>
</dbReference>
<reference evidence="5" key="1">
    <citation type="submission" date="2021-03" db="EMBL/GenBank/DDBJ databases">
        <authorList>
            <person name="Li Z."/>
            <person name="Yang C."/>
        </authorList>
    </citation>
    <scope>NUCLEOTIDE SEQUENCE</scope>
    <source>
        <strain evidence="5">Dzin_1.0</strain>
        <tissue evidence="5">Leaf</tissue>
    </source>
</reference>
<dbReference type="GO" id="GO:0016102">
    <property type="term" value="P:diterpenoid biosynthetic process"/>
    <property type="evidence" value="ECO:0007669"/>
    <property type="project" value="InterPro"/>
</dbReference>
<dbReference type="InterPro" id="IPR008930">
    <property type="entry name" value="Terpenoid_cyclase/PrenylTrfase"/>
</dbReference>
<keyword evidence="2" id="KW-0175">Coiled coil</keyword>
<dbReference type="EMBL" id="JAGGNH010000008">
    <property type="protein sequence ID" value="KAJ0966084.1"/>
    <property type="molecule type" value="Genomic_DNA"/>
</dbReference>
<dbReference type="AlphaFoldDB" id="A0A9D5C4F3"/>
<dbReference type="Pfam" id="PF01397">
    <property type="entry name" value="Terpene_synth"/>
    <property type="match status" value="1"/>
</dbReference>
<gene>
    <name evidence="5" type="ORF">J5N97_027222</name>
</gene>
<dbReference type="SUPFAM" id="SSF48239">
    <property type="entry name" value="Terpenoid cyclases/Protein prenyltransferases"/>
    <property type="match status" value="1"/>
</dbReference>
<dbReference type="SUPFAM" id="SSF48576">
    <property type="entry name" value="Terpenoid synthases"/>
    <property type="match status" value="1"/>
</dbReference>
<evidence type="ECO:0000313" key="6">
    <source>
        <dbReference type="Proteomes" id="UP001085076"/>
    </source>
</evidence>
<dbReference type="FunFam" id="1.10.600.10:FF:000007">
    <property type="entry name" value="Isoprene synthase, chloroplastic"/>
    <property type="match status" value="1"/>
</dbReference>
<dbReference type="InterPro" id="IPR034741">
    <property type="entry name" value="Terpene_cyclase-like_1_C"/>
</dbReference>
<reference evidence="5" key="2">
    <citation type="journal article" date="2022" name="Hortic Res">
        <title>The genome of Dioscorea zingiberensis sheds light on the biosynthesis, origin and evolution of the medicinally important diosgenin saponins.</title>
        <authorList>
            <person name="Li Y."/>
            <person name="Tan C."/>
            <person name="Li Z."/>
            <person name="Guo J."/>
            <person name="Li S."/>
            <person name="Chen X."/>
            <person name="Wang C."/>
            <person name="Dai X."/>
            <person name="Yang H."/>
            <person name="Song W."/>
            <person name="Hou L."/>
            <person name="Xu J."/>
            <person name="Tong Z."/>
            <person name="Xu A."/>
            <person name="Yuan X."/>
            <person name="Wang W."/>
            <person name="Yang Q."/>
            <person name="Chen L."/>
            <person name="Sun Z."/>
            <person name="Wang K."/>
            <person name="Pan B."/>
            <person name="Chen J."/>
            <person name="Bao Y."/>
            <person name="Liu F."/>
            <person name="Qi X."/>
            <person name="Gang D.R."/>
            <person name="Wen J."/>
            <person name="Li J."/>
        </authorList>
    </citation>
    <scope>NUCLEOTIDE SEQUENCE</scope>
    <source>
        <strain evidence="5">Dzin_1.0</strain>
    </source>
</reference>
<sequence length="544" mass="62825">MPFTAANGSVLACNYKAINPSIIAGAAEASPELQLRRSANYQPNQWDYNSIKWLDHGDSDQVKKRTAVEIEKLKEEVRCLIKQENMLVARLELIDDVLHLGLGHHFGEEIKHVLTSISIKNAVSAMKEDLYAMALFFRLLRQHGLHVSQDVFSHFKDEEGCFRVSLEKDVKGMLSLYEASFLGFDGEETLEEARNFTTKHLGDLIPCMHPYLKVKVERSLELPLHWRTPRLEARWWWKKLGLGERTSFARDRLIECYFCAAGVVFDPEYGFCREELTKVMTLITTLDDVYDVYGSLDELRLFTKAIDRWECNGCDELPEYMKICYNSLYNTADELANKILILEGWDAMPYIRNVWTDLCKAFLVEAEWYYNGYKPSLQEYLNNGWMSASGHVIMVHVFLLSQQTKTEEALKHLMNYPNLIRSSSLIFRLCNDLATSAAELDRGDHPTSIKCFMNEYNITENEARKEIGNLINRSWKELNEGLANCIPLSTFFGNTAVNLSRLIHFVYQHGDSYGAPDQEKQNQIKSLFFEPIKLEENLSFYRIN</sequence>
<dbReference type="Gene3D" id="1.10.600.10">
    <property type="entry name" value="Farnesyl Diphosphate Synthase"/>
    <property type="match status" value="1"/>
</dbReference>
<dbReference type="GO" id="GO:0010333">
    <property type="term" value="F:terpene synthase activity"/>
    <property type="evidence" value="ECO:0007669"/>
    <property type="project" value="InterPro"/>
</dbReference>
<dbReference type="InterPro" id="IPR050148">
    <property type="entry name" value="Terpene_synthase-like"/>
</dbReference>
<dbReference type="InterPro" id="IPR044814">
    <property type="entry name" value="Terpene_cyclase_plant_C1"/>
</dbReference>
<comment type="caution">
    <text evidence="5">The sequence shown here is derived from an EMBL/GenBank/DDBJ whole genome shotgun (WGS) entry which is preliminary data.</text>
</comment>
<feature type="domain" description="Terpene synthase metal-binding" evidence="4">
    <location>
        <begin position="238"/>
        <end position="477"/>
    </location>
</feature>
<proteinExistence type="predicted"/>
<dbReference type="Pfam" id="PF03936">
    <property type="entry name" value="Terpene_synth_C"/>
    <property type="match status" value="1"/>
</dbReference>
<feature type="domain" description="Terpene synthase N-terminal" evidence="3">
    <location>
        <begin position="46"/>
        <end position="219"/>
    </location>
</feature>
<dbReference type="Proteomes" id="UP001085076">
    <property type="component" value="Miscellaneous, Linkage group lg08"/>
</dbReference>
<dbReference type="OrthoDB" id="746449at2759"/>
<evidence type="ECO:0000256" key="2">
    <source>
        <dbReference type="SAM" id="Coils"/>
    </source>
</evidence>
<dbReference type="InterPro" id="IPR036965">
    <property type="entry name" value="Terpene_synth_N_sf"/>
</dbReference>
<keyword evidence="1" id="KW-0479">Metal-binding</keyword>
<dbReference type="InterPro" id="IPR005630">
    <property type="entry name" value="Terpene_synthase_metal-bd"/>
</dbReference>
<accession>A0A9D5C4F3</accession>
<dbReference type="SFLD" id="SFLDG01019">
    <property type="entry name" value="Terpene_Cyclase_Like_1_C_Termi"/>
    <property type="match status" value="1"/>
</dbReference>
<name>A0A9D5C4F3_9LILI</name>
<organism evidence="5 6">
    <name type="scientific">Dioscorea zingiberensis</name>
    <dbReference type="NCBI Taxonomy" id="325984"/>
    <lineage>
        <taxon>Eukaryota</taxon>
        <taxon>Viridiplantae</taxon>
        <taxon>Streptophyta</taxon>
        <taxon>Embryophyta</taxon>
        <taxon>Tracheophyta</taxon>
        <taxon>Spermatophyta</taxon>
        <taxon>Magnoliopsida</taxon>
        <taxon>Liliopsida</taxon>
        <taxon>Dioscoreales</taxon>
        <taxon>Dioscoreaceae</taxon>
        <taxon>Dioscorea</taxon>
    </lineage>
</organism>
<dbReference type="PANTHER" id="PTHR31225">
    <property type="entry name" value="OS04G0344100 PROTEIN-RELATED"/>
    <property type="match status" value="1"/>
</dbReference>
<dbReference type="FunFam" id="1.50.10.130:FF:000001">
    <property type="entry name" value="Isoprene synthase, chloroplastic"/>
    <property type="match status" value="1"/>
</dbReference>
<protein>
    <submittedName>
        <fullName evidence="5">Uncharacterized protein</fullName>
    </submittedName>
</protein>
<dbReference type="SFLD" id="SFLDS00005">
    <property type="entry name" value="Isoprenoid_Synthase_Type_I"/>
    <property type="match status" value="1"/>
</dbReference>
<dbReference type="InterPro" id="IPR001906">
    <property type="entry name" value="Terpene_synth_N"/>
</dbReference>
<dbReference type="GO" id="GO:0000287">
    <property type="term" value="F:magnesium ion binding"/>
    <property type="evidence" value="ECO:0007669"/>
    <property type="project" value="InterPro"/>
</dbReference>
<evidence type="ECO:0000259" key="4">
    <source>
        <dbReference type="Pfam" id="PF03936"/>
    </source>
</evidence>
<feature type="coiled-coil region" evidence="2">
    <location>
        <begin position="63"/>
        <end position="90"/>
    </location>
</feature>
<evidence type="ECO:0000256" key="1">
    <source>
        <dbReference type="ARBA" id="ARBA00022723"/>
    </source>
</evidence>